<comment type="caution">
    <text evidence="2">The sequence shown here is derived from an EMBL/GenBank/DDBJ whole genome shotgun (WGS) entry which is preliminary data.</text>
</comment>
<keyword evidence="3" id="KW-1185">Reference proteome</keyword>
<evidence type="ECO:0000313" key="2">
    <source>
        <dbReference type="EMBL" id="KAG1908832.1"/>
    </source>
</evidence>
<gene>
    <name evidence="2" type="ORF">F5891DRAFT_974136</name>
</gene>
<dbReference type="Proteomes" id="UP001195769">
    <property type="component" value="Unassembled WGS sequence"/>
</dbReference>
<feature type="region of interest" description="Disordered" evidence="1">
    <location>
        <begin position="64"/>
        <end position="90"/>
    </location>
</feature>
<reference evidence="2" key="1">
    <citation type="journal article" date="2020" name="New Phytol.">
        <title>Comparative genomics reveals dynamic genome evolution in host specialist ectomycorrhizal fungi.</title>
        <authorList>
            <person name="Lofgren L.A."/>
            <person name="Nguyen N.H."/>
            <person name="Vilgalys R."/>
            <person name="Ruytinx J."/>
            <person name="Liao H.L."/>
            <person name="Branco S."/>
            <person name="Kuo A."/>
            <person name="LaButti K."/>
            <person name="Lipzen A."/>
            <person name="Andreopoulos W."/>
            <person name="Pangilinan J."/>
            <person name="Riley R."/>
            <person name="Hundley H."/>
            <person name="Na H."/>
            <person name="Barry K."/>
            <person name="Grigoriev I.V."/>
            <person name="Stajich J.E."/>
            <person name="Kennedy P.G."/>
        </authorList>
    </citation>
    <scope>NUCLEOTIDE SEQUENCE</scope>
    <source>
        <strain evidence="2">FC203</strain>
    </source>
</reference>
<dbReference type="AlphaFoldDB" id="A0AAD4HUH0"/>
<sequence>MSLYSMSHNITGFKVTELDRRRKSADSTFSNSDVETRSTYIISSAELIASVHWFEQLANAMMESSNSGPPAGAGGKNADAFNPTGESGQMTENEAARLARFISQTNPNYIEVLSDDEDLLEEPMSEPSTPFAQTAIGRKMTKAAAFLKTLTPTMRKIVERITGEDVEKSMQEPSLSSSAEVKIFTSANTILAQGMEGLFGIPRPLLNLAKAKVHIPLTLLMNAALWKMHEEPSCVKLKKGLVLNAQ</sequence>
<organism evidence="2 3">
    <name type="scientific">Suillus fuscotomentosus</name>
    <dbReference type="NCBI Taxonomy" id="1912939"/>
    <lineage>
        <taxon>Eukaryota</taxon>
        <taxon>Fungi</taxon>
        <taxon>Dikarya</taxon>
        <taxon>Basidiomycota</taxon>
        <taxon>Agaricomycotina</taxon>
        <taxon>Agaricomycetes</taxon>
        <taxon>Agaricomycetidae</taxon>
        <taxon>Boletales</taxon>
        <taxon>Suillineae</taxon>
        <taxon>Suillaceae</taxon>
        <taxon>Suillus</taxon>
    </lineage>
</organism>
<proteinExistence type="predicted"/>
<name>A0AAD4HUH0_9AGAM</name>
<evidence type="ECO:0000256" key="1">
    <source>
        <dbReference type="SAM" id="MobiDB-lite"/>
    </source>
</evidence>
<dbReference type="GeneID" id="64670718"/>
<dbReference type="RefSeq" id="XP_041234407.1">
    <property type="nucleotide sequence ID" value="XM_041376420.1"/>
</dbReference>
<protein>
    <submittedName>
        <fullName evidence="2">Uncharacterized protein</fullName>
    </submittedName>
</protein>
<evidence type="ECO:0000313" key="3">
    <source>
        <dbReference type="Proteomes" id="UP001195769"/>
    </source>
</evidence>
<accession>A0AAD4HUH0</accession>
<dbReference type="EMBL" id="JABBWK010000001">
    <property type="protein sequence ID" value="KAG1908832.1"/>
    <property type="molecule type" value="Genomic_DNA"/>
</dbReference>